<dbReference type="Pfam" id="PF09190">
    <property type="entry name" value="DALR_2"/>
    <property type="match status" value="1"/>
</dbReference>
<evidence type="ECO:0000256" key="9">
    <source>
        <dbReference type="ARBA" id="ARBA00022840"/>
    </source>
</evidence>
<feature type="short sequence motif" description="'HIGH' region" evidence="13">
    <location>
        <begin position="31"/>
        <end position="41"/>
    </location>
</feature>
<sequence length="480" mass="55403">MSIQIFNTLKREKQPFKPLKDGEVKMYVCGPTVYNYIHIGNARPIIVFDTVRRYFTYRGYDVKFVSNFTDVDDKLIRAANELKLTVPEVADRFIGAYFDDVDQLNVAKASVNPRVTENMDEIIQMISTLIEKGYAYESAGDVYFQTKKFKDYGKLSGQELSELQHGARVEYNERKQDELDFTLWKAAKPGEIFWESPFGNGRPGWHIECSALAKKYLGDTIDIHAGGQDLVFPHHEDEIAQSEAATGKTFANYWMHNAFLNIDGEKMSKSLGNFITLHDVLKDNDPNVIRFFMLSVHYRKPITLNDAILEDAKNGLERLMIAYQNIDHRIQTDDGEYVEEAHEDEWLEQLTELKQAFEDDMDDDFNTANAITTFHELAKRANIYLAKETVSINVLREFLSMMRLFAEVLGLKLENTQTDSLDDSEVEALIEERLQARNERNFARADEIRDILKEKNIILEDTAQGTRFRRGVNHGRSERI</sequence>
<keyword evidence="7 13" id="KW-0547">Nucleotide-binding</keyword>
<gene>
    <name evidence="13" type="primary">cysS</name>
    <name evidence="15" type="ORF">FC284_10880</name>
</gene>
<comment type="subcellular location">
    <subcellularLocation>
        <location evidence="1 13">Cytoplasm</location>
    </subcellularLocation>
</comment>
<dbReference type="SMART" id="SM00840">
    <property type="entry name" value="DALR_2"/>
    <property type="match status" value="1"/>
</dbReference>
<evidence type="ECO:0000259" key="14">
    <source>
        <dbReference type="SMART" id="SM00840"/>
    </source>
</evidence>
<dbReference type="InterPro" id="IPR015273">
    <property type="entry name" value="Cys-tRNA-synt_Ia_DALR"/>
</dbReference>
<dbReference type="InterPro" id="IPR032678">
    <property type="entry name" value="tRNA-synt_1_cat_dom"/>
</dbReference>
<dbReference type="SUPFAM" id="SSF47323">
    <property type="entry name" value="Anticodon-binding domain of a subclass of class I aminoacyl-tRNA synthetases"/>
    <property type="match status" value="1"/>
</dbReference>
<evidence type="ECO:0000313" key="15">
    <source>
        <dbReference type="EMBL" id="EAK9428849.1"/>
    </source>
</evidence>
<evidence type="ECO:0000256" key="7">
    <source>
        <dbReference type="ARBA" id="ARBA00022741"/>
    </source>
</evidence>
<dbReference type="RefSeq" id="WP_061388408.1">
    <property type="nucleotide sequence ID" value="NZ_LSPW01000007.1"/>
</dbReference>
<comment type="cofactor">
    <cofactor evidence="13">
        <name>Zn(2+)</name>
        <dbReference type="ChEBI" id="CHEBI:29105"/>
    </cofactor>
    <text evidence="13">Binds 1 zinc ion per subunit.</text>
</comment>
<comment type="similarity">
    <text evidence="2 13">Belongs to the class-I aminoacyl-tRNA synthetase family.</text>
</comment>
<dbReference type="Gene3D" id="1.20.120.1910">
    <property type="entry name" value="Cysteine-tRNA ligase, C-terminal anti-codon recognition domain"/>
    <property type="match status" value="1"/>
</dbReference>
<dbReference type="Gene3D" id="3.40.50.620">
    <property type="entry name" value="HUPs"/>
    <property type="match status" value="1"/>
</dbReference>
<evidence type="ECO:0000256" key="11">
    <source>
        <dbReference type="ARBA" id="ARBA00023146"/>
    </source>
</evidence>
<keyword evidence="10 13" id="KW-0648">Protein biosynthesis</keyword>
<feature type="binding site" evidence="13">
    <location>
        <position position="209"/>
    </location>
    <ligand>
        <name>Zn(2+)</name>
        <dbReference type="ChEBI" id="CHEBI:29105"/>
    </ligand>
</feature>
<accession>A0AAN2YMR7</accession>
<dbReference type="FunFam" id="3.40.50.620:FF:000009">
    <property type="entry name" value="Cysteine--tRNA ligase"/>
    <property type="match status" value="1"/>
</dbReference>
<dbReference type="GO" id="GO:0005524">
    <property type="term" value="F:ATP binding"/>
    <property type="evidence" value="ECO:0007669"/>
    <property type="project" value="UniProtKB-UniRule"/>
</dbReference>
<evidence type="ECO:0000256" key="12">
    <source>
        <dbReference type="ARBA" id="ARBA00047398"/>
    </source>
</evidence>
<name>A0AAN2YMR7_LISMN</name>
<feature type="short sequence motif" description="'KMSKS' region" evidence="13">
    <location>
        <begin position="266"/>
        <end position="270"/>
    </location>
</feature>
<comment type="subunit">
    <text evidence="3 13">Monomer.</text>
</comment>
<comment type="catalytic activity">
    <reaction evidence="12 13">
        <text>tRNA(Cys) + L-cysteine + ATP = L-cysteinyl-tRNA(Cys) + AMP + diphosphate</text>
        <dbReference type="Rhea" id="RHEA:17773"/>
        <dbReference type="Rhea" id="RHEA-COMP:9661"/>
        <dbReference type="Rhea" id="RHEA-COMP:9679"/>
        <dbReference type="ChEBI" id="CHEBI:30616"/>
        <dbReference type="ChEBI" id="CHEBI:33019"/>
        <dbReference type="ChEBI" id="CHEBI:35235"/>
        <dbReference type="ChEBI" id="CHEBI:78442"/>
        <dbReference type="ChEBI" id="CHEBI:78517"/>
        <dbReference type="ChEBI" id="CHEBI:456215"/>
        <dbReference type="EC" id="6.1.1.16"/>
    </reaction>
</comment>
<dbReference type="GO" id="GO:0005829">
    <property type="term" value="C:cytosol"/>
    <property type="evidence" value="ECO:0007669"/>
    <property type="project" value="TreeGrafter"/>
</dbReference>
<dbReference type="GO" id="GO:0004817">
    <property type="term" value="F:cysteine-tRNA ligase activity"/>
    <property type="evidence" value="ECO:0007669"/>
    <property type="project" value="UniProtKB-UniRule"/>
</dbReference>
<feature type="binding site" evidence="13">
    <location>
        <position position="29"/>
    </location>
    <ligand>
        <name>Zn(2+)</name>
        <dbReference type="ChEBI" id="CHEBI:29105"/>
    </ligand>
</feature>
<keyword evidence="4 13" id="KW-0963">Cytoplasm</keyword>
<evidence type="ECO:0000256" key="5">
    <source>
        <dbReference type="ARBA" id="ARBA00022598"/>
    </source>
</evidence>
<comment type="caution">
    <text evidence="15">The sequence shown here is derived from an EMBL/GenBank/DDBJ whole genome shotgun (WGS) entry which is preliminary data.</text>
</comment>
<evidence type="ECO:0000256" key="13">
    <source>
        <dbReference type="HAMAP-Rule" id="MF_00041"/>
    </source>
</evidence>
<proteinExistence type="inferred from homology"/>
<dbReference type="FunFam" id="1.20.120.1910:FF:000002">
    <property type="entry name" value="Cysteine--tRNA ligase"/>
    <property type="match status" value="1"/>
</dbReference>
<dbReference type="GO" id="GO:0006423">
    <property type="term" value="P:cysteinyl-tRNA aminoacylation"/>
    <property type="evidence" value="ECO:0007669"/>
    <property type="project" value="UniProtKB-UniRule"/>
</dbReference>
<evidence type="ECO:0000313" key="16">
    <source>
        <dbReference type="Proteomes" id="UP000484022"/>
    </source>
</evidence>
<reference evidence="15 16" key="1">
    <citation type="submission" date="2019-04" db="EMBL/GenBank/DDBJ databases">
        <authorList>
            <consortium name="GenomeTrakr: Next Generation Sequencing Network for Food Pathogen Tracability"/>
        </authorList>
    </citation>
    <scope>NUCLEOTIDE SEQUENCE [LARGE SCALE GENOMIC DNA]</scope>
    <source>
        <strain evidence="16">FDA1077646-S145-002</strain>
    </source>
</reference>
<evidence type="ECO:0000256" key="6">
    <source>
        <dbReference type="ARBA" id="ARBA00022723"/>
    </source>
</evidence>
<feature type="binding site" evidence="13">
    <location>
        <position position="269"/>
    </location>
    <ligand>
        <name>ATP</name>
        <dbReference type="ChEBI" id="CHEBI:30616"/>
    </ligand>
</feature>
<organism evidence="15 16">
    <name type="scientific">Listeria monocytogenes</name>
    <dbReference type="NCBI Taxonomy" id="1639"/>
    <lineage>
        <taxon>Bacteria</taxon>
        <taxon>Bacillati</taxon>
        <taxon>Bacillota</taxon>
        <taxon>Bacilli</taxon>
        <taxon>Bacillales</taxon>
        <taxon>Listeriaceae</taxon>
        <taxon>Listeria</taxon>
    </lineage>
</organism>
<dbReference type="PRINTS" id="PR00983">
    <property type="entry name" value="TRNASYNTHCYS"/>
</dbReference>
<evidence type="ECO:0000256" key="4">
    <source>
        <dbReference type="ARBA" id="ARBA00022490"/>
    </source>
</evidence>
<dbReference type="NCBIfam" id="TIGR00435">
    <property type="entry name" value="cysS"/>
    <property type="match status" value="1"/>
</dbReference>
<dbReference type="AlphaFoldDB" id="A0AAN2YMR7"/>
<keyword evidence="11 13" id="KW-0030">Aminoacyl-tRNA synthetase</keyword>
<evidence type="ECO:0000256" key="8">
    <source>
        <dbReference type="ARBA" id="ARBA00022833"/>
    </source>
</evidence>
<keyword evidence="6 13" id="KW-0479">Metal-binding</keyword>
<feature type="binding site" evidence="13">
    <location>
        <position position="234"/>
    </location>
    <ligand>
        <name>Zn(2+)</name>
        <dbReference type="ChEBI" id="CHEBI:29105"/>
    </ligand>
</feature>
<dbReference type="PANTHER" id="PTHR10890:SF3">
    <property type="entry name" value="CYSTEINE--TRNA LIGASE, CYTOPLASMIC"/>
    <property type="match status" value="1"/>
</dbReference>
<keyword evidence="9 13" id="KW-0067">ATP-binding</keyword>
<dbReference type="PANTHER" id="PTHR10890">
    <property type="entry name" value="CYSTEINYL-TRNA SYNTHETASE"/>
    <property type="match status" value="1"/>
</dbReference>
<dbReference type="EC" id="6.1.1.16" evidence="13"/>
<keyword evidence="8 13" id="KW-0862">Zinc</keyword>
<dbReference type="HAMAP" id="MF_00041">
    <property type="entry name" value="Cys_tRNA_synth"/>
    <property type="match status" value="1"/>
</dbReference>
<evidence type="ECO:0000256" key="2">
    <source>
        <dbReference type="ARBA" id="ARBA00005594"/>
    </source>
</evidence>
<dbReference type="GO" id="GO:0008270">
    <property type="term" value="F:zinc ion binding"/>
    <property type="evidence" value="ECO:0007669"/>
    <property type="project" value="UniProtKB-UniRule"/>
</dbReference>
<evidence type="ECO:0000256" key="3">
    <source>
        <dbReference type="ARBA" id="ARBA00011245"/>
    </source>
</evidence>
<dbReference type="EMBL" id="AACKFB010000018">
    <property type="protein sequence ID" value="EAK9428849.1"/>
    <property type="molecule type" value="Genomic_DNA"/>
</dbReference>
<dbReference type="CDD" id="cd00672">
    <property type="entry name" value="CysRS_core"/>
    <property type="match status" value="1"/>
</dbReference>
<dbReference type="InterPro" id="IPR015803">
    <property type="entry name" value="Cys-tRNA-ligase"/>
</dbReference>
<feature type="domain" description="Cysteinyl-tRNA synthetase class Ia DALR" evidence="14">
    <location>
        <begin position="356"/>
        <end position="421"/>
    </location>
</feature>
<dbReference type="InterPro" id="IPR024909">
    <property type="entry name" value="Cys-tRNA/MSH_ligase"/>
</dbReference>
<dbReference type="Proteomes" id="UP000484022">
    <property type="component" value="Unassembled WGS sequence"/>
</dbReference>
<dbReference type="SUPFAM" id="SSF52374">
    <property type="entry name" value="Nucleotidylyl transferase"/>
    <property type="match status" value="1"/>
</dbReference>
<evidence type="ECO:0000256" key="1">
    <source>
        <dbReference type="ARBA" id="ARBA00004496"/>
    </source>
</evidence>
<keyword evidence="5 13" id="KW-0436">Ligase</keyword>
<evidence type="ECO:0000256" key="10">
    <source>
        <dbReference type="ARBA" id="ARBA00022917"/>
    </source>
</evidence>
<dbReference type="InterPro" id="IPR014729">
    <property type="entry name" value="Rossmann-like_a/b/a_fold"/>
</dbReference>
<protein>
    <recommendedName>
        <fullName evidence="13">Cysteine--tRNA ligase</fullName>
        <ecNumber evidence="13">6.1.1.16</ecNumber>
    </recommendedName>
    <alternativeName>
        <fullName evidence="13">Cysteinyl-tRNA synthetase</fullName>
        <shortName evidence="13">CysRS</shortName>
    </alternativeName>
</protein>
<feature type="binding site" evidence="13">
    <location>
        <position position="238"/>
    </location>
    <ligand>
        <name>Zn(2+)</name>
        <dbReference type="ChEBI" id="CHEBI:29105"/>
    </ligand>
</feature>
<dbReference type="InterPro" id="IPR009080">
    <property type="entry name" value="tRNAsynth_Ia_anticodon-bd"/>
</dbReference>
<dbReference type="Pfam" id="PF01406">
    <property type="entry name" value="tRNA-synt_1e"/>
    <property type="match status" value="1"/>
</dbReference>